<protein>
    <submittedName>
        <fullName evidence="3">Related to Ribosomal N-lysine methyltransferase 4</fullName>
    </submittedName>
</protein>
<evidence type="ECO:0000313" key="3">
    <source>
        <dbReference type="EMBL" id="SSD59002.1"/>
    </source>
</evidence>
<gene>
    <name evidence="3" type="ORF">SCODWIG_00763</name>
</gene>
<dbReference type="Gene3D" id="3.90.1410.10">
    <property type="entry name" value="set domain protein methyltransferase, domain 1"/>
    <property type="match status" value="1"/>
</dbReference>
<dbReference type="PANTHER" id="PTHR13271:SF34">
    <property type="entry name" value="N-LYSINE METHYLTRANSFERASE SETD6"/>
    <property type="match status" value="1"/>
</dbReference>
<feature type="compositionally biased region" description="Low complexity" evidence="1">
    <location>
        <begin position="514"/>
        <end position="526"/>
    </location>
</feature>
<keyword evidence="4" id="KW-1185">Reference proteome</keyword>
<sequence length="532" mass="61795">MTINHNTDPFIQKTNNFFSWLISHASVEVSPKITVQDRRHFAQGFCLTAVEDIQQNEQLFKIPRSSILNVETGSLYKEYLANNVSIKASTKDDFLNNTGIFGQWETLILTIFYEIKVKGDSSFWYNYFQILPQLDNDTSGDIFINNLMYWSDEELYNLKPSLVLTRLGKKQSLELYSNIVNILQNDLQILNVDFNWNEFLYIASLVMSYSFDVELPVPTQSQNSNEQGKEEDEEDEEDEENIGYHKSMVILADLLNADTHRCNANLLYSDTHLIMCSIKPIAKNEQIYNTYGDYPNSELLRRYGYVEWQGSKYDFGEVPLINIKKFFQSKYFSNKNDSTFIDIILQLLSDNEYIVSNILEDETIVMESYDCYINGEIMDEFLCLVQLLTVVCENYQDFVQISSNTIGELGSVLKRIIKLYNNKNMLSGTCIINVKLIFDDRLKEYPNHAFRELNDSISSDNMLQVLREHMADCVLQSEVNSIKNCFNNLEIGKQILTDVDYIGELNSKRKNKRLNNSDVRGNNNNNKRYKKC</sequence>
<dbReference type="PANTHER" id="PTHR13271">
    <property type="entry name" value="UNCHARACTERIZED PUTATIVE METHYLTRANSFERASE"/>
    <property type="match status" value="1"/>
</dbReference>
<keyword evidence="3" id="KW-0808">Transferase</keyword>
<proteinExistence type="predicted"/>
<reference evidence="4" key="1">
    <citation type="submission" date="2018-06" db="EMBL/GenBank/DDBJ databases">
        <authorList>
            <person name="Guldener U."/>
        </authorList>
    </citation>
    <scope>NUCLEOTIDE SEQUENCE [LARGE SCALE GENOMIC DNA]</scope>
    <source>
        <strain evidence="4">UTAD17</strain>
    </source>
</reference>
<dbReference type="SUPFAM" id="SSF82199">
    <property type="entry name" value="SET domain"/>
    <property type="match status" value="1"/>
</dbReference>
<dbReference type="Proteomes" id="UP000262825">
    <property type="component" value="Unassembled WGS sequence"/>
</dbReference>
<evidence type="ECO:0000313" key="4">
    <source>
        <dbReference type="Proteomes" id="UP000262825"/>
    </source>
</evidence>
<evidence type="ECO:0000256" key="1">
    <source>
        <dbReference type="SAM" id="MobiDB-lite"/>
    </source>
</evidence>
<name>A0A376B317_9ASCO</name>
<dbReference type="AlphaFoldDB" id="A0A376B317"/>
<feature type="region of interest" description="Disordered" evidence="1">
    <location>
        <begin position="513"/>
        <end position="532"/>
    </location>
</feature>
<dbReference type="FunFam" id="3.90.1410.10:FF:000007">
    <property type="entry name" value="Ribosomal lysine N-methyltransferase 4"/>
    <property type="match status" value="1"/>
</dbReference>
<accession>A0A376B317</accession>
<organism evidence="3 4">
    <name type="scientific">Saccharomycodes ludwigii</name>
    <dbReference type="NCBI Taxonomy" id="36035"/>
    <lineage>
        <taxon>Eukaryota</taxon>
        <taxon>Fungi</taxon>
        <taxon>Dikarya</taxon>
        <taxon>Ascomycota</taxon>
        <taxon>Saccharomycotina</taxon>
        <taxon>Saccharomycetes</taxon>
        <taxon>Saccharomycodales</taxon>
        <taxon>Saccharomycodaceae</taxon>
        <taxon>Saccharomycodes</taxon>
    </lineage>
</organism>
<dbReference type="VEuPathDB" id="FungiDB:SCODWIG_00763"/>
<keyword evidence="3" id="KW-0489">Methyltransferase</keyword>
<dbReference type="GO" id="GO:0032259">
    <property type="term" value="P:methylation"/>
    <property type="evidence" value="ECO:0007669"/>
    <property type="project" value="UniProtKB-KW"/>
</dbReference>
<dbReference type="PROSITE" id="PS50280">
    <property type="entry name" value="SET"/>
    <property type="match status" value="1"/>
</dbReference>
<dbReference type="InterPro" id="IPR046341">
    <property type="entry name" value="SET_dom_sf"/>
</dbReference>
<feature type="region of interest" description="Disordered" evidence="1">
    <location>
        <begin position="217"/>
        <end position="239"/>
    </location>
</feature>
<dbReference type="OrthoDB" id="341421at2759"/>
<dbReference type="InterPro" id="IPR001214">
    <property type="entry name" value="SET_dom"/>
</dbReference>
<dbReference type="Pfam" id="PF00856">
    <property type="entry name" value="SET"/>
    <property type="match status" value="1"/>
</dbReference>
<feature type="domain" description="SET" evidence="2">
    <location>
        <begin position="25"/>
        <end position="292"/>
    </location>
</feature>
<feature type="compositionally biased region" description="Acidic residues" evidence="1">
    <location>
        <begin position="229"/>
        <end position="239"/>
    </location>
</feature>
<dbReference type="InterPro" id="IPR050600">
    <property type="entry name" value="SETD3_SETD6_MTase"/>
</dbReference>
<dbReference type="GO" id="GO:0005634">
    <property type="term" value="C:nucleus"/>
    <property type="evidence" value="ECO:0007669"/>
    <property type="project" value="TreeGrafter"/>
</dbReference>
<evidence type="ECO:0000259" key="2">
    <source>
        <dbReference type="PROSITE" id="PS50280"/>
    </source>
</evidence>
<dbReference type="GO" id="GO:0016279">
    <property type="term" value="F:protein-lysine N-methyltransferase activity"/>
    <property type="evidence" value="ECO:0007669"/>
    <property type="project" value="UniProtKB-ARBA"/>
</dbReference>
<dbReference type="EMBL" id="UFAJ01000076">
    <property type="protein sequence ID" value="SSD59002.1"/>
    <property type="molecule type" value="Genomic_DNA"/>
</dbReference>